<reference evidence="4 5" key="1">
    <citation type="submission" date="2019-06" db="EMBL/GenBank/DDBJ databases">
        <title>Sequencing the genomes of 1000 actinobacteria strains.</title>
        <authorList>
            <person name="Klenk H.-P."/>
        </authorList>
    </citation>
    <scope>NUCLEOTIDE SEQUENCE [LARGE SCALE GENOMIC DNA]</scope>
    <source>
        <strain evidence="4 5">DSM 43866</strain>
    </source>
</reference>
<comment type="caution">
    <text evidence="4">The sequence shown here is derived from an EMBL/GenBank/DDBJ whole genome shotgun (WGS) entry which is preliminary data.</text>
</comment>
<evidence type="ECO:0000313" key="5">
    <source>
        <dbReference type="Proteomes" id="UP000320239"/>
    </source>
</evidence>
<name>A0A561WRE6_ACTTI</name>
<feature type="region of interest" description="Disordered" evidence="3">
    <location>
        <begin position="83"/>
        <end position="106"/>
    </location>
</feature>
<dbReference type="AlphaFoldDB" id="A0A561WRE6"/>
<feature type="compositionally biased region" description="Polar residues" evidence="3">
    <location>
        <begin position="171"/>
        <end position="181"/>
    </location>
</feature>
<evidence type="ECO:0008006" key="6">
    <source>
        <dbReference type="Google" id="ProtNLM"/>
    </source>
</evidence>
<dbReference type="OrthoDB" id="3404896at2"/>
<sequence length="283" mass="28582">MTGAEFHGVDIDLLADYAGGALDGTPEAERVAALIAADPAWQEAYSVLAPQMAAVGALLGELPAETMPEDVAARLDAAFAAAGAPDPARPATDAVPGTVQDLAGRRRTRGNHRWLRFTAPIGIAAGAVALLGYTLARPQTASEDSGSAPEAVPAMGGVMVAATPATTLNTGTDYSLGTLGQSRKGGPEAPLSAPDDISSAREPESALARLRLPDALLDCLTAIARQNGGGAISAESVDYARFDGQPALVVQFTAANGQWIWASGTDCGLPGGGADTLGSVPVR</sequence>
<dbReference type="Gene3D" id="1.10.10.1320">
    <property type="entry name" value="Anti-sigma factor, zinc-finger domain"/>
    <property type="match status" value="1"/>
</dbReference>
<feature type="region of interest" description="Disordered" evidence="3">
    <location>
        <begin position="171"/>
        <end position="198"/>
    </location>
</feature>
<proteinExistence type="predicted"/>
<organism evidence="4 5">
    <name type="scientific">Actinoplanes teichomyceticus</name>
    <dbReference type="NCBI Taxonomy" id="1867"/>
    <lineage>
        <taxon>Bacteria</taxon>
        <taxon>Bacillati</taxon>
        <taxon>Actinomycetota</taxon>
        <taxon>Actinomycetes</taxon>
        <taxon>Micromonosporales</taxon>
        <taxon>Micromonosporaceae</taxon>
        <taxon>Actinoplanes</taxon>
    </lineage>
</organism>
<gene>
    <name evidence="4" type="ORF">FHX34_1011419</name>
</gene>
<dbReference type="RefSeq" id="WP_122981809.1">
    <property type="nucleotide sequence ID" value="NZ_BOMX01000030.1"/>
</dbReference>
<evidence type="ECO:0000256" key="3">
    <source>
        <dbReference type="SAM" id="MobiDB-lite"/>
    </source>
</evidence>
<evidence type="ECO:0000256" key="1">
    <source>
        <dbReference type="ARBA" id="ARBA00023015"/>
    </source>
</evidence>
<accession>A0A561WRE6</accession>
<keyword evidence="5" id="KW-1185">Reference proteome</keyword>
<dbReference type="InterPro" id="IPR041916">
    <property type="entry name" value="Anti_sigma_zinc_sf"/>
</dbReference>
<keyword evidence="2" id="KW-0804">Transcription</keyword>
<protein>
    <recommendedName>
        <fullName evidence="6">Anti-sigma factor</fullName>
    </recommendedName>
</protein>
<feature type="compositionally biased region" description="Low complexity" evidence="3">
    <location>
        <begin position="83"/>
        <end position="96"/>
    </location>
</feature>
<dbReference type="Proteomes" id="UP000320239">
    <property type="component" value="Unassembled WGS sequence"/>
</dbReference>
<evidence type="ECO:0000256" key="2">
    <source>
        <dbReference type="ARBA" id="ARBA00023163"/>
    </source>
</evidence>
<dbReference type="EMBL" id="VIWY01000001">
    <property type="protein sequence ID" value="TWG26435.1"/>
    <property type="molecule type" value="Genomic_DNA"/>
</dbReference>
<evidence type="ECO:0000313" key="4">
    <source>
        <dbReference type="EMBL" id="TWG26435.1"/>
    </source>
</evidence>
<keyword evidence="1" id="KW-0805">Transcription regulation</keyword>